<comment type="caution">
    <text evidence="4">The sequence shown here is derived from an EMBL/GenBank/DDBJ whole genome shotgun (WGS) entry which is preliminary data.</text>
</comment>
<dbReference type="InterPro" id="IPR050288">
    <property type="entry name" value="Cellulose_deg_GH3"/>
</dbReference>
<dbReference type="InterPro" id="IPR001764">
    <property type="entry name" value="Glyco_hydro_3_N"/>
</dbReference>
<dbReference type="Proteomes" id="UP000243376">
    <property type="component" value="Unassembled WGS sequence"/>
</dbReference>
<dbReference type="Pfam" id="PF00933">
    <property type="entry name" value="Glyco_hydro_3"/>
    <property type="match status" value="1"/>
</dbReference>
<reference evidence="4 5" key="1">
    <citation type="submission" date="2018-01" db="EMBL/GenBank/DDBJ databases">
        <title>Metagenomic assembled genomes from two thermal pools in the Uzon Caldera, Kamchatka, Russia.</title>
        <authorList>
            <person name="Wilkins L."/>
            <person name="Ettinger C."/>
        </authorList>
    </citation>
    <scope>NUCLEOTIDE SEQUENCE [LARGE SCALE GENOMIC DNA]</scope>
    <source>
        <strain evidence="4">ZAV-02</strain>
    </source>
</reference>
<proteinExistence type="inferred from homology"/>
<dbReference type="GO" id="GO:0008422">
    <property type="term" value="F:beta-glucosidase activity"/>
    <property type="evidence" value="ECO:0007669"/>
    <property type="project" value="TreeGrafter"/>
</dbReference>
<accession>A0A2J6X071</accession>
<evidence type="ECO:0000259" key="3">
    <source>
        <dbReference type="Pfam" id="PF00933"/>
    </source>
</evidence>
<dbReference type="PANTHER" id="PTHR42715">
    <property type="entry name" value="BETA-GLUCOSIDASE"/>
    <property type="match status" value="1"/>
</dbReference>
<dbReference type="PRINTS" id="PR00133">
    <property type="entry name" value="GLHYDRLASE3"/>
</dbReference>
<evidence type="ECO:0000256" key="2">
    <source>
        <dbReference type="ARBA" id="ARBA00022801"/>
    </source>
</evidence>
<feature type="non-terminal residue" evidence="4">
    <location>
        <position position="134"/>
    </location>
</feature>
<dbReference type="EMBL" id="PNIQ01000818">
    <property type="protein sequence ID" value="PMP77140.1"/>
    <property type="molecule type" value="Genomic_DNA"/>
</dbReference>
<dbReference type="InterPro" id="IPR017853">
    <property type="entry name" value="GH"/>
</dbReference>
<comment type="similarity">
    <text evidence="1">Belongs to the glycosyl hydrolase 3 family.</text>
</comment>
<evidence type="ECO:0000256" key="1">
    <source>
        <dbReference type="ARBA" id="ARBA00005336"/>
    </source>
</evidence>
<feature type="domain" description="Glycoside hydrolase family 3 N-terminal" evidence="3">
    <location>
        <begin position="32"/>
        <end position="134"/>
    </location>
</feature>
<name>A0A2J6X071_9CHLR</name>
<evidence type="ECO:0000313" key="5">
    <source>
        <dbReference type="Proteomes" id="UP000243376"/>
    </source>
</evidence>
<protein>
    <submittedName>
        <fullName evidence="4">Glycosyl hydrolase</fullName>
    </submittedName>
</protein>
<gene>
    <name evidence="4" type="ORF">C0184_12205</name>
</gene>
<dbReference type="Gene3D" id="3.20.20.300">
    <property type="entry name" value="Glycoside hydrolase, family 3, N-terminal domain"/>
    <property type="match status" value="1"/>
</dbReference>
<evidence type="ECO:0000313" key="4">
    <source>
        <dbReference type="EMBL" id="PMP77140.1"/>
    </source>
</evidence>
<dbReference type="PANTHER" id="PTHR42715:SF3">
    <property type="entry name" value="BETA-GLUCOSIDASE B-RELATED"/>
    <property type="match status" value="1"/>
</dbReference>
<dbReference type="AlphaFoldDB" id="A0A2J6X071"/>
<dbReference type="InterPro" id="IPR036962">
    <property type="entry name" value="Glyco_hydro_3_N_sf"/>
</dbReference>
<sequence>MPNHIEHLVRQLTLDEKIALLAGADAWHTVAIPRLGIPAIKVTDGPNGARGVSRNGIHTSACFPIGVAMGATWNPALVRQIGEALAEETKDKGAHILLAPTVNIHRSPLAGRNFECFSEDPYLTGVMAAAYITG</sequence>
<organism evidence="4 5">
    <name type="scientific">Chloroflexus aggregans</name>
    <dbReference type="NCBI Taxonomy" id="152260"/>
    <lineage>
        <taxon>Bacteria</taxon>
        <taxon>Bacillati</taxon>
        <taxon>Chloroflexota</taxon>
        <taxon>Chloroflexia</taxon>
        <taxon>Chloroflexales</taxon>
        <taxon>Chloroflexineae</taxon>
        <taxon>Chloroflexaceae</taxon>
        <taxon>Chloroflexus</taxon>
    </lineage>
</organism>
<dbReference type="SUPFAM" id="SSF51445">
    <property type="entry name" value="(Trans)glycosidases"/>
    <property type="match status" value="1"/>
</dbReference>
<keyword evidence="2 4" id="KW-0378">Hydrolase</keyword>
<dbReference type="GO" id="GO:0009251">
    <property type="term" value="P:glucan catabolic process"/>
    <property type="evidence" value="ECO:0007669"/>
    <property type="project" value="TreeGrafter"/>
</dbReference>